<reference evidence="6 9" key="3">
    <citation type="journal article" date="2020" name="J. Nat. Prod.">
        <title>Genomics-Metabolomics Profiling Disclosed Marine Vibrio spartinae 3.6 as a Producer of a New Branched Side Chain Prodigiosin.</title>
        <authorList>
            <person name="Vitale G.A."/>
            <person name="Sciarretta M."/>
            <person name="Palma Esposito F."/>
            <person name="January G.G."/>
            <person name="Giaccio M."/>
            <person name="Bunk B."/>
            <person name="Sproer C."/>
            <person name="Bajerski F."/>
            <person name="Power D."/>
            <person name="Festa C."/>
            <person name="Monti M.C."/>
            <person name="D'Auria M.V."/>
            <person name="de Pascale D."/>
        </authorList>
    </citation>
    <scope>NUCLEOTIDE SEQUENCE [LARGE SCALE GENOMIC DNA]</scope>
    <source>
        <strain evidence="6 9">3.6</strain>
    </source>
</reference>
<dbReference type="AlphaFoldDB" id="A0A1N6M3I4"/>
<evidence type="ECO:0000256" key="3">
    <source>
        <dbReference type="ARBA" id="ARBA00023125"/>
    </source>
</evidence>
<evidence type="ECO:0000259" key="5">
    <source>
        <dbReference type="PROSITE" id="PS50932"/>
    </source>
</evidence>
<name>A0A1N6M3I4_9VIBR</name>
<accession>A0A1N6M3I4</accession>
<dbReference type="PROSITE" id="PS50932">
    <property type="entry name" value="HTH_LACI_2"/>
    <property type="match status" value="1"/>
</dbReference>
<dbReference type="GO" id="GO:0000976">
    <property type="term" value="F:transcription cis-regulatory region binding"/>
    <property type="evidence" value="ECO:0007669"/>
    <property type="project" value="TreeGrafter"/>
</dbReference>
<dbReference type="Pfam" id="PF13377">
    <property type="entry name" value="Peripla_BP_3"/>
    <property type="match status" value="1"/>
</dbReference>
<dbReference type="InterPro" id="IPR028082">
    <property type="entry name" value="Peripla_BP_I"/>
</dbReference>
<evidence type="ECO:0000313" key="9">
    <source>
        <dbReference type="Proteomes" id="UP000515264"/>
    </source>
</evidence>
<evidence type="ECO:0000256" key="2">
    <source>
        <dbReference type="ARBA" id="ARBA00023015"/>
    </source>
</evidence>
<keyword evidence="2" id="KW-0805">Transcription regulation</keyword>
<keyword evidence="9" id="KW-1185">Reference proteome</keyword>
<feature type="domain" description="HTH lacI-type" evidence="5">
    <location>
        <begin position="10"/>
        <end position="64"/>
    </location>
</feature>
<dbReference type="Proteomes" id="UP000515264">
    <property type="component" value="Chromosome 1"/>
</dbReference>
<dbReference type="Gene3D" id="1.10.260.40">
    <property type="entry name" value="lambda repressor-like DNA-binding domains"/>
    <property type="match status" value="1"/>
</dbReference>
<keyword evidence="4" id="KW-0804">Transcription</keyword>
<dbReference type="Pfam" id="PF00356">
    <property type="entry name" value="LacI"/>
    <property type="match status" value="1"/>
</dbReference>
<dbReference type="SUPFAM" id="SSF53822">
    <property type="entry name" value="Periplasmic binding protein-like I"/>
    <property type="match status" value="1"/>
</dbReference>
<reference evidence="6" key="2">
    <citation type="submission" date="2019-11" db="EMBL/GenBank/DDBJ databases">
        <authorList>
            <person name="January G."/>
            <person name="Bunk B."/>
        </authorList>
    </citation>
    <scope>NUCLEOTIDE SEQUENCE</scope>
    <source>
        <strain evidence="6">3.6</strain>
    </source>
</reference>
<dbReference type="OrthoDB" id="6619319at2"/>
<dbReference type="InterPro" id="IPR010982">
    <property type="entry name" value="Lambda_DNA-bd_dom_sf"/>
</dbReference>
<evidence type="ECO:0000256" key="4">
    <source>
        <dbReference type="ARBA" id="ARBA00023163"/>
    </source>
</evidence>
<dbReference type="Gene3D" id="3.40.50.2300">
    <property type="match status" value="2"/>
</dbReference>
<evidence type="ECO:0000313" key="7">
    <source>
        <dbReference type="EMBL" id="SIO94004.1"/>
    </source>
</evidence>
<dbReference type="SUPFAM" id="SSF47413">
    <property type="entry name" value="lambda repressor-like DNA-binding domains"/>
    <property type="match status" value="1"/>
</dbReference>
<evidence type="ECO:0000313" key="8">
    <source>
        <dbReference type="Proteomes" id="UP000184774"/>
    </source>
</evidence>
<dbReference type="SMART" id="SM00354">
    <property type="entry name" value="HTH_LACI"/>
    <property type="match status" value="1"/>
</dbReference>
<dbReference type="InterPro" id="IPR046335">
    <property type="entry name" value="LacI/GalR-like_sensor"/>
</dbReference>
<dbReference type="EMBL" id="FSSB01000010">
    <property type="protein sequence ID" value="SIO94004.1"/>
    <property type="molecule type" value="Genomic_DNA"/>
</dbReference>
<dbReference type="GO" id="GO:0003700">
    <property type="term" value="F:DNA-binding transcription factor activity"/>
    <property type="evidence" value="ECO:0007669"/>
    <property type="project" value="TreeGrafter"/>
</dbReference>
<keyword evidence="1" id="KW-0678">Repressor</keyword>
<evidence type="ECO:0000256" key="1">
    <source>
        <dbReference type="ARBA" id="ARBA00022491"/>
    </source>
</evidence>
<dbReference type="Proteomes" id="UP000184774">
    <property type="component" value="Unassembled WGS sequence"/>
</dbReference>
<reference evidence="7 8" key="1">
    <citation type="submission" date="2016-12" db="EMBL/GenBank/DDBJ databases">
        <authorList>
            <person name="Song W.-J."/>
            <person name="Kurnit D.M."/>
        </authorList>
    </citation>
    <scope>NUCLEOTIDE SEQUENCE [LARGE SCALE GENOMIC DNA]</scope>
    <source>
        <strain evidence="7 8">CECT 9026</strain>
    </source>
</reference>
<gene>
    <name evidence="7" type="primary">ccpA_2</name>
    <name evidence="7" type="ORF">VSP9026_01685</name>
    <name evidence="6" type="ORF">Vspart_01772</name>
</gene>
<dbReference type="EMBL" id="CP046268">
    <property type="protein sequence ID" value="QMV14516.1"/>
    <property type="molecule type" value="Genomic_DNA"/>
</dbReference>
<sequence length="349" mass="37921">MSILKQKGAASAAEVARLAGVSRSAVSRTFTPGASVSKDTRQRVLEAAKALNYHVNHLARGLSNERSRPVCLLGANLNAPYQARLLDTLTQRLQQAGRAVMVINTSGLEADADAALRQTLNYRASATIVLSGTPQASLVETCVNSGQHVILVNRAGQFEGADHISLDYSSSMFDALYMLKQAGCRRLAVVSSTIQSPSLLGRENIFLEAAQEAKIKCHVYHCGSTSYQTGVDTARQILVSRNRPDGVFCVTDLIACGFMDAARQEFNLNIPDDICVIGFDNIEQAGWLSYQLTTFGQPLEDMTNAIIERLENTDASKQSGEALLFQAPLIWRQTVRSQNNLNKSPVEGE</sequence>
<dbReference type="CDD" id="cd01392">
    <property type="entry name" value="HTH_LacI"/>
    <property type="match status" value="1"/>
</dbReference>
<organism evidence="7 8">
    <name type="scientific">Vibrio spartinae</name>
    <dbReference type="NCBI Taxonomy" id="1918945"/>
    <lineage>
        <taxon>Bacteria</taxon>
        <taxon>Pseudomonadati</taxon>
        <taxon>Pseudomonadota</taxon>
        <taxon>Gammaproteobacteria</taxon>
        <taxon>Vibrionales</taxon>
        <taxon>Vibrionaceae</taxon>
        <taxon>Vibrio</taxon>
    </lineage>
</organism>
<proteinExistence type="predicted"/>
<dbReference type="CDD" id="cd06278">
    <property type="entry name" value="PBP1_LacI-like"/>
    <property type="match status" value="1"/>
</dbReference>
<dbReference type="InterPro" id="IPR000843">
    <property type="entry name" value="HTH_LacI"/>
</dbReference>
<dbReference type="RefSeq" id="WP_074372557.1">
    <property type="nucleotide sequence ID" value="NZ_AP024907.1"/>
</dbReference>
<evidence type="ECO:0000313" key="6">
    <source>
        <dbReference type="EMBL" id="QMV14516.1"/>
    </source>
</evidence>
<dbReference type="PANTHER" id="PTHR30146">
    <property type="entry name" value="LACI-RELATED TRANSCRIPTIONAL REPRESSOR"/>
    <property type="match status" value="1"/>
</dbReference>
<protein>
    <submittedName>
        <fullName evidence="7">Catabolite control protein A</fullName>
    </submittedName>
    <submittedName>
        <fullName evidence="6">Glucose-resistance amylase regulator</fullName>
    </submittedName>
</protein>
<dbReference type="PANTHER" id="PTHR30146:SF95">
    <property type="entry name" value="RIBOSE OPERON REPRESSOR"/>
    <property type="match status" value="1"/>
</dbReference>
<keyword evidence="3" id="KW-0238">DNA-binding</keyword>